<evidence type="ECO:0000256" key="9">
    <source>
        <dbReference type="ARBA" id="ARBA00022921"/>
    </source>
</evidence>
<sequence>MQAGSTEPSTASQPPAKKRRTDLPQTLATDTDETVDLVYPFWWTLGSGSGGSGGGGGGGGGTTLIPNDPLYANNDQLYVRLTNPIANVQKSIGLKTDDTLTLDSSGQLGVKVSNGKGLMSSSAGLAINTDGETLVFGPDGSLEVNLEPNGPLLKSTNGIEIQVDPSTLEVDNWELGVKLDPDEPVDAGPDGLRLNVDDTLLVATNAVSGKTELGVHLNPAGPITADDQGLDLDVDATTLRVDSGTAGGILGVKLKTGGGLESDSNGIYVSVTTTGSPSISTEAPLTYTNGTLGLATDDQTLQISVSGLGVKLKGQGGLQQSAQGIGIGVDETLKIVSNTLEVNTDPDGPLTTGSKGLSVGANAPLTVGAGAVSLDYQAPLRLNGTALSVSSVAPLAATDQGITLNVGNGLSTDTSGALALATAAPFNATSKNLSLNLDRTLEVDGYGNLALKLPLPPMAVGGTGGITIQTTNPIISINGQLGLNVNAADCLTIQSNGLELRKEEPLAVVQTSDGPTLSLKYGSDFTVSNGSLILTKAISNPVATYHCGDQLLSSYDIFAALPDTGAAKVAAYCRLSAAGGMVSGTIQVTGYAGRFPKVGNSLTNGIRFALVLSPAMDRDAASNLSQWLPATIVPSDGSTLFVPNTYGSLNTTTTLPSDYWYVFESTLTTYSSTSFKLTGSSNLKMETGTVVYGPVKSPKQTSSYELLYLGFTLTQNGAGLNFFDANTPSDASFLTPPIPITYLGNYQL</sequence>
<keyword evidence="7" id="KW-1161">Viral attachment to host cell</keyword>
<evidence type="ECO:0000256" key="2">
    <source>
        <dbReference type="ARBA" id="ARBA00004328"/>
    </source>
</evidence>
<organism evidence="14 15">
    <name type="scientific">turkey adenovirus 5</name>
    <dbReference type="NCBI Taxonomy" id="1408258"/>
    <lineage>
        <taxon>Viruses</taxon>
        <taxon>Varidnaviria</taxon>
        <taxon>Bamfordvirae</taxon>
        <taxon>Preplasmiviricota</taxon>
        <taxon>Polisuviricotina</taxon>
        <taxon>Pharingeaviricetes</taxon>
        <taxon>Rowavirales</taxon>
        <taxon>Adenoviridae</taxon>
        <taxon>Aviadenovirus</taxon>
        <taxon>Aviadenovirus gallopavoquintum</taxon>
        <taxon>Turkey aviadenovirus D</taxon>
    </lineage>
</organism>
<dbReference type="GeneID" id="17401031"/>
<protein>
    <submittedName>
        <fullName evidence="14">Fiber-1</fullName>
    </submittedName>
</protein>
<feature type="compositionally biased region" description="Polar residues" evidence="11">
    <location>
        <begin position="1"/>
        <end position="13"/>
    </location>
</feature>
<feature type="domain" description="Avian adenovirus fibre N-terminal" evidence="12">
    <location>
        <begin position="144"/>
        <end position="199"/>
    </location>
</feature>
<evidence type="ECO:0000259" key="12">
    <source>
        <dbReference type="Pfam" id="PF06536"/>
    </source>
</evidence>
<dbReference type="Pfam" id="PF06536">
    <property type="entry name" value="Av_adeno_fibre"/>
    <property type="match status" value="4"/>
</dbReference>
<proteinExistence type="inferred from homology"/>
<feature type="domain" description="Avian adenovirus fibre N-terminal" evidence="12">
    <location>
        <begin position="82"/>
        <end position="130"/>
    </location>
</feature>
<evidence type="ECO:0000256" key="7">
    <source>
        <dbReference type="ARBA" id="ARBA00022804"/>
    </source>
</evidence>
<keyword evidence="9" id="KW-0426">Late protein</keyword>
<feature type="domain" description="Fiber protein 1 C-terminal" evidence="13">
    <location>
        <begin position="542"/>
        <end position="738"/>
    </location>
</feature>
<keyword evidence="6" id="KW-0945">Host-virus interaction</keyword>
<keyword evidence="15" id="KW-1185">Reference proteome</keyword>
<reference evidence="14 15" key="1">
    <citation type="journal article" date="2014" name="J. Gen. Virol.">
        <title>Whole-genome sequences of two turkey adenovirus types reveal the existence of two unknown lineages that merit the establishment of novel species within the genus Aviadenovirus.</title>
        <authorList>
            <person name="Marek A."/>
            <person name="Ballmann M.Z."/>
            <person name="Kosiol C."/>
            <person name="Harrach B."/>
            <person name="Schlotterer C."/>
            <person name="Hess M."/>
        </authorList>
    </citation>
    <scope>NUCLEOTIDE SEQUENCE [LARGE SCALE GENOMIC DNA]</scope>
    <source>
        <strain evidence="14">1277BT</strain>
    </source>
</reference>
<dbReference type="InterPro" id="IPR038486">
    <property type="entry name" value="Fiber_prot_C_sf"/>
</dbReference>
<dbReference type="Gene3D" id="2.60.90.30">
    <property type="entry name" value="Fiber protein 1, C-terminal domain"/>
    <property type="match status" value="1"/>
</dbReference>
<dbReference type="InterPro" id="IPR009013">
    <property type="entry name" value="Attachment_protein_shaft_sf"/>
</dbReference>
<evidence type="ECO:0000256" key="1">
    <source>
        <dbReference type="ARBA" id="ARBA00004147"/>
    </source>
</evidence>
<dbReference type="KEGG" id="vg:17401031"/>
<comment type="subcellular location">
    <subcellularLocation>
        <location evidence="1">Host nucleus</location>
    </subcellularLocation>
    <subcellularLocation>
        <location evidence="2">Virion</location>
    </subcellularLocation>
</comment>
<evidence type="ECO:0000313" key="14">
    <source>
        <dbReference type="EMBL" id="AGX93348.1"/>
    </source>
</evidence>
<dbReference type="Pfam" id="PF16812">
    <property type="entry name" value="AdHead_fibreRBD"/>
    <property type="match status" value="1"/>
</dbReference>
<evidence type="ECO:0000256" key="5">
    <source>
        <dbReference type="ARBA" id="ARBA00022562"/>
    </source>
</evidence>
<feature type="domain" description="Avian adenovirus fibre N-terminal" evidence="12">
    <location>
        <begin position="215"/>
        <end position="274"/>
    </location>
</feature>
<evidence type="ECO:0000256" key="6">
    <source>
        <dbReference type="ARBA" id="ARBA00022581"/>
    </source>
</evidence>
<dbReference type="Gene3D" id="2.10.25.20">
    <property type="entry name" value="reovirus attachment protein sigma1, domain 1"/>
    <property type="match status" value="1"/>
</dbReference>
<dbReference type="SUPFAM" id="SSF51225">
    <property type="entry name" value="Fibre shaft of virus attachment proteins"/>
    <property type="match status" value="2"/>
</dbReference>
<keyword evidence="10" id="KW-1160">Virus entry into host cell</keyword>
<evidence type="ECO:0000313" key="15">
    <source>
        <dbReference type="Proteomes" id="UP000120888"/>
    </source>
</evidence>
<dbReference type="InterPro" id="IPR031822">
    <property type="entry name" value="AdHead_fibreRBD"/>
</dbReference>
<dbReference type="EMBL" id="KF477313">
    <property type="protein sequence ID" value="AGX93348.1"/>
    <property type="molecule type" value="Genomic_DNA"/>
</dbReference>
<dbReference type="GO" id="GO:0046718">
    <property type="term" value="P:symbiont entry into host cell"/>
    <property type="evidence" value="ECO:0007669"/>
    <property type="project" value="UniProtKB-KW"/>
</dbReference>
<feature type="domain" description="Avian adenovirus fibre N-terminal" evidence="12">
    <location>
        <begin position="277"/>
        <end position="332"/>
    </location>
</feature>
<evidence type="ECO:0000256" key="8">
    <source>
        <dbReference type="ARBA" id="ARBA00022844"/>
    </source>
</evidence>
<keyword evidence="5" id="KW-1048">Host nucleus</keyword>
<dbReference type="GO" id="GO:0019062">
    <property type="term" value="P:virion attachment to host cell"/>
    <property type="evidence" value="ECO:0007669"/>
    <property type="project" value="UniProtKB-KW"/>
</dbReference>
<dbReference type="GO" id="GO:0019028">
    <property type="term" value="C:viral capsid"/>
    <property type="evidence" value="ECO:0007669"/>
    <property type="project" value="UniProtKB-KW"/>
</dbReference>
<dbReference type="OrthoDB" id="6398at10239"/>
<evidence type="ECO:0000256" key="11">
    <source>
        <dbReference type="SAM" id="MobiDB-lite"/>
    </source>
</evidence>
<feature type="region of interest" description="Disordered" evidence="11">
    <location>
        <begin position="1"/>
        <end position="29"/>
    </location>
</feature>
<evidence type="ECO:0000256" key="4">
    <source>
        <dbReference type="ARBA" id="ARBA00022561"/>
    </source>
</evidence>
<name>U5NEM9_9ADEN</name>
<dbReference type="InterPro" id="IPR010537">
    <property type="entry name" value="Avian_adenovirus_fibre_N"/>
</dbReference>
<evidence type="ECO:0000256" key="10">
    <source>
        <dbReference type="ARBA" id="ARBA00023296"/>
    </source>
</evidence>
<comment type="similarity">
    <text evidence="3">Belongs to the adenoviridae fiber family.</text>
</comment>
<keyword evidence="4" id="KW-0167">Capsid protein</keyword>
<evidence type="ECO:0000259" key="13">
    <source>
        <dbReference type="Pfam" id="PF16812"/>
    </source>
</evidence>
<accession>U5NEM9</accession>
<keyword evidence="8" id="KW-0946">Virion</keyword>
<dbReference type="GO" id="GO:0042025">
    <property type="term" value="C:host cell nucleus"/>
    <property type="evidence" value="ECO:0007669"/>
    <property type="project" value="UniProtKB-SubCell"/>
</dbReference>
<dbReference type="RefSeq" id="YP_008719867.1">
    <property type="nucleotide sequence ID" value="NC_022613.1"/>
</dbReference>
<evidence type="ECO:0000256" key="3">
    <source>
        <dbReference type="ARBA" id="ARBA00006685"/>
    </source>
</evidence>
<dbReference type="Proteomes" id="UP000120888">
    <property type="component" value="Segment"/>
</dbReference>